<evidence type="ECO:0008006" key="3">
    <source>
        <dbReference type="Google" id="ProtNLM"/>
    </source>
</evidence>
<sequence>MLRHLFNCAVSASIALIAATSDSQIYYPMQNTSGSEFVVLTSGDVDPGTPLNDPDVTIAYGINYATYSVGFGVPAGIPEAPNTRPGDTPRTGMFVSANDNLITNISGLSEIALLPKDTSTGQLLSLTGAYEVQVDIWMNYDKQSANATEFGGLLVGHDGLTQGRLTGGGLIYSGDSGALSDFRLQHGPASGVGEANNGGVGFIRIAGEDDGMGGLLNGDGYYNPDVATDYFADVQFDADFGVAAALDSENDFWQEIAGDRTDLGASLSPYNSQGVGQAGPPTVNNPPGDMGMRWGTIRIEVDPNEMGTGPRAAAGVARVYLSATWQVDGDDDLNTFDPVTITGPEKLVGTISNSLTGPDVAGNQTAVLDFSDPIAMIYADLFVSFEGSGYNFAIFDNLIVTPATVSAQPGDFNGDGKVDNGDLNLLLGNWGSATVPVDWINGFDTPVDNGELNALLGNWGFGVSVAVPEPTALAMLAVGSLLMIPKRR</sequence>
<comment type="caution">
    <text evidence="1">The sequence shown here is derived from an EMBL/GenBank/DDBJ whole genome shotgun (WGS) entry which is preliminary data.</text>
</comment>
<accession>A0A5C5VYB1</accession>
<dbReference type="AlphaFoldDB" id="A0A5C5VYB1"/>
<dbReference type="PROSITE" id="PS00018">
    <property type="entry name" value="EF_HAND_1"/>
    <property type="match status" value="1"/>
</dbReference>
<dbReference type="Proteomes" id="UP000318995">
    <property type="component" value="Unassembled WGS sequence"/>
</dbReference>
<reference evidence="1 2" key="1">
    <citation type="submission" date="2019-02" db="EMBL/GenBank/DDBJ databases">
        <title>Deep-cultivation of Planctomycetes and their phenomic and genomic characterization uncovers novel biology.</title>
        <authorList>
            <person name="Wiegand S."/>
            <person name="Jogler M."/>
            <person name="Boedeker C."/>
            <person name="Pinto D."/>
            <person name="Vollmers J."/>
            <person name="Rivas-Marin E."/>
            <person name="Kohn T."/>
            <person name="Peeters S.H."/>
            <person name="Heuer A."/>
            <person name="Rast P."/>
            <person name="Oberbeckmann S."/>
            <person name="Bunk B."/>
            <person name="Jeske O."/>
            <person name="Meyerdierks A."/>
            <person name="Storesund J.E."/>
            <person name="Kallscheuer N."/>
            <person name="Luecker S."/>
            <person name="Lage O.M."/>
            <person name="Pohl T."/>
            <person name="Merkel B.J."/>
            <person name="Hornburger P."/>
            <person name="Mueller R.-W."/>
            <person name="Bruemmer F."/>
            <person name="Labrenz M."/>
            <person name="Spormann A.M."/>
            <person name="Op Den Camp H."/>
            <person name="Overmann J."/>
            <person name="Amann R."/>
            <person name="Jetten M.S.M."/>
            <person name="Mascher T."/>
            <person name="Medema M.H."/>
            <person name="Devos D.P."/>
            <person name="Kaster A.-K."/>
            <person name="Ovreas L."/>
            <person name="Rohde M."/>
            <person name="Galperin M.Y."/>
            <person name="Jogler C."/>
        </authorList>
    </citation>
    <scope>NUCLEOTIDE SEQUENCE [LARGE SCALE GENOMIC DNA]</scope>
    <source>
        <strain evidence="1 2">Pla111</strain>
    </source>
</reference>
<dbReference type="InterPro" id="IPR018247">
    <property type="entry name" value="EF_Hand_1_Ca_BS"/>
</dbReference>
<dbReference type="OrthoDB" id="270582at2"/>
<proteinExistence type="predicted"/>
<gene>
    <name evidence="1" type="ORF">Pla111_23650</name>
</gene>
<evidence type="ECO:0000313" key="1">
    <source>
        <dbReference type="EMBL" id="TWT43414.1"/>
    </source>
</evidence>
<keyword evidence="2" id="KW-1185">Reference proteome</keyword>
<name>A0A5C5VYB1_9BACT</name>
<evidence type="ECO:0000313" key="2">
    <source>
        <dbReference type="Proteomes" id="UP000318995"/>
    </source>
</evidence>
<organism evidence="1 2">
    <name type="scientific">Botrimarina hoheduenensis</name>
    <dbReference type="NCBI Taxonomy" id="2528000"/>
    <lineage>
        <taxon>Bacteria</taxon>
        <taxon>Pseudomonadati</taxon>
        <taxon>Planctomycetota</taxon>
        <taxon>Planctomycetia</taxon>
        <taxon>Pirellulales</taxon>
        <taxon>Lacipirellulaceae</taxon>
        <taxon>Botrimarina</taxon>
    </lineage>
</organism>
<dbReference type="EMBL" id="SJPH01000004">
    <property type="protein sequence ID" value="TWT43414.1"/>
    <property type="molecule type" value="Genomic_DNA"/>
</dbReference>
<dbReference type="RefSeq" id="WP_146574497.1">
    <property type="nucleotide sequence ID" value="NZ_SJPH01000004.1"/>
</dbReference>
<protein>
    <recommendedName>
        <fullName evidence="3">PEP-CTERM protein-sorting domain-containing protein</fullName>
    </recommendedName>
</protein>